<feature type="region of interest" description="Disordered" evidence="2">
    <location>
        <begin position="63"/>
        <end position="109"/>
    </location>
</feature>
<name>A0A438N6Q9_EXOME</name>
<reference evidence="3 4" key="1">
    <citation type="submission" date="2017-03" db="EMBL/GenBank/DDBJ databases">
        <title>Genomes of endolithic fungi from Antarctica.</title>
        <authorList>
            <person name="Coleine C."/>
            <person name="Masonjones S."/>
            <person name="Stajich J.E."/>
        </authorList>
    </citation>
    <scope>NUCLEOTIDE SEQUENCE [LARGE SCALE GENOMIC DNA]</scope>
    <source>
        <strain evidence="3 4">CCFEE 6314</strain>
    </source>
</reference>
<feature type="compositionally biased region" description="Acidic residues" evidence="2">
    <location>
        <begin position="77"/>
        <end position="93"/>
    </location>
</feature>
<evidence type="ECO:0000313" key="4">
    <source>
        <dbReference type="Proteomes" id="UP000288859"/>
    </source>
</evidence>
<protein>
    <submittedName>
        <fullName evidence="3">Uncharacterized protein</fullName>
    </submittedName>
</protein>
<dbReference type="VEuPathDB" id="FungiDB:PV10_04303"/>
<keyword evidence="1" id="KW-0175">Coiled coil</keyword>
<accession>A0A438N6Q9</accession>
<sequence>MVLTRSGLNFETPPAKPRLQTRVSQTFMGSRYLPSLTHTPEIHAESSHLMAASRLTLVCRRPAGGTEELPNGTNDAIMDDNDDDDDDDDDDPEPQTAADEAQDPQANELTLDEAERNKFLRDAANLYERTFEQLLQSNTTLAQRNKDLAVTKTMNEQHLATIKALRDEANEGKRQLNDIRLQVAAHLDECNNLHNAKDLPIVLQPTFATHYPLSPIDPALEDERDQGDQLCLLSNTWTGLLDRNRRPSILISDLFVWNITTRSFAHMTSQTICTCQVEASLVNDKLTRSAFFRPTTNAVMTNWDESTLQVQDLVFENAMYQDISSWEQLHAWLECFKCLADSRPGTMRRIRCLYGRTAVDKDALFAAALGVEPF</sequence>
<feature type="coiled-coil region" evidence="1">
    <location>
        <begin position="155"/>
        <end position="182"/>
    </location>
</feature>
<dbReference type="OrthoDB" id="10290858at2759"/>
<comment type="caution">
    <text evidence="3">The sequence shown here is derived from an EMBL/GenBank/DDBJ whole genome shotgun (WGS) entry which is preliminary data.</text>
</comment>
<evidence type="ECO:0000256" key="2">
    <source>
        <dbReference type="SAM" id="MobiDB-lite"/>
    </source>
</evidence>
<gene>
    <name evidence="3" type="ORF">B0A52_04886</name>
</gene>
<evidence type="ECO:0000313" key="3">
    <source>
        <dbReference type="EMBL" id="RVX71312.1"/>
    </source>
</evidence>
<dbReference type="Proteomes" id="UP000288859">
    <property type="component" value="Unassembled WGS sequence"/>
</dbReference>
<evidence type="ECO:0000256" key="1">
    <source>
        <dbReference type="SAM" id="Coils"/>
    </source>
</evidence>
<dbReference type="EMBL" id="NAJM01000018">
    <property type="protein sequence ID" value="RVX71312.1"/>
    <property type="molecule type" value="Genomic_DNA"/>
</dbReference>
<organism evidence="3 4">
    <name type="scientific">Exophiala mesophila</name>
    <name type="common">Black yeast-like fungus</name>
    <dbReference type="NCBI Taxonomy" id="212818"/>
    <lineage>
        <taxon>Eukaryota</taxon>
        <taxon>Fungi</taxon>
        <taxon>Dikarya</taxon>
        <taxon>Ascomycota</taxon>
        <taxon>Pezizomycotina</taxon>
        <taxon>Eurotiomycetes</taxon>
        <taxon>Chaetothyriomycetidae</taxon>
        <taxon>Chaetothyriales</taxon>
        <taxon>Herpotrichiellaceae</taxon>
        <taxon>Exophiala</taxon>
    </lineage>
</organism>
<dbReference type="AlphaFoldDB" id="A0A438N6Q9"/>
<proteinExistence type="predicted"/>